<dbReference type="EMBL" id="BPUS01000015">
    <property type="protein sequence ID" value="GJH28375.1"/>
    <property type="molecule type" value="Genomic_DNA"/>
</dbReference>
<evidence type="ECO:0000256" key="4">
    <source>
        <dbReference type="ARBA" id="ARBA00022833"/>
    </source>
</evidence>
<dbReference type="PANTHER" id="PTHR37418">
    <property type="entry name" value="3-KETO-5-AMINOHEXANOATE CLEAVAGE ENZYME-RELATED"/>
    <property type="match status" value="1"/>
</dbReference>
<dbReference type="AlphaFoldDB" id="A0AA37IEI9"/>
<sequence length="306" mass="33475">MSKPKVIVTVAPTGGMATKTMNPNLPTQPREIADDTYRCYNAGASVVAVHARRPDDQATCDPAIYSEINRLIRAKCDIVLNNSTGGGINGDMVRELDNGLWEIMWEERLKGMQGDGVEMCTLDAQTVIASFEGKEILVATPPSRIRQIACMMKERGIKPEWEVFGLADIVQDVQRALNEGLDDAPHFINIVIGANAFQGALPYTPRLLQTMVDHLPAHTVFNVSAIGAAQLPAAMNSLLLGGHVRVGLEDNLYYRHGQLATNVQLVERLVRLVREMGYEPATPDEAREIIGLKPLRAEAGVACLEH</sequence>
<dbReference type="RefSeq" id="WP_238215239.1">
    <property type="nucleotide sequence ID" value="NZ_BPUS01000015.1"/>
</dbReference>
<organism evidence="5 6">
    <name type="scientific">Caballeronia novacaledonica</name>
    <dbReference type="NCBI Taxonomy" id="1544861"/>
    <lineage>
        <taxon>Bacteria</taxon>
        <taxon>Pseudomonadati</taxon>
        <taxon>Pseudomonadota</taxon>
        <taxon>Betaproteobacteria</taxon>
        <taxon>Burkholderiales</taxon>
        <taxon>Burkholderiaceae</taxon>
        <taxon>Caballeronia</taxon>
    </lineage>
</organism>
<keyword evidence="3" id="KW-0479">Metal-binding</keyword>
<evidence type="ECO:0000256" key="1">
    <source>
        <dbReference type="ARBA" id="ARBA00001947"/>
    </source>
</evidence>
<accession>A0AA37IEI9</accession>
<dbReference type="InterPro" id="IPR013785">
    <property type="entry name" value="Aldolase_TIM"/>
</dbReference>
<dbReference type="GO" id="GO:0046872">
    <property type="term" value="F:metal ion binding"/>
    <property type="evidence" value="ECO:0007669"/>
    <property type="project" value="UniProtKB-KW"/>
</dbReference>
<evidence type="ECO:0000256" key="2">
    <source>
        <dbReference type="ARBA" id="ARBA00022679"/>
    </source>
</evidence>
<dbReference type="Proteomes" id="UP001055111">
    <property type="component" value="Unassembled WGS sequence"/>
</dbReference>
<comment type="caution">
    <text evidence="5">The sequence shown here is derived from an EMBL/GenBank/DDBJ whole genome shotgun (WGS) entry which is preliminary data.</text>
</comment>
<dbReference type="Pfam" id="PF05853">
    <property type="entry name" value="BKACE"/>
    <property type="match status" value="1"/>
</dbReference>
<gene>
    <name evidence="5" type="ORF">CBA19CS42_27685</name>
</gene>
<protein>
    <submittedName>
        <fullName evidence="5">3-keto-5-aminohexanoate cleavage protein</fullName>
    </submittedName>
</protein>
<evidence type="ECO:0000313" key="6">
    <source>
        <dbReference type="Proteomes" id="UP001055111"/>
    </source>
</evidence>
<proteinExistence type="predicted"/>
<dbReference type="InterPro" id="IPR008567">
    <property type="entry name" value="BKACE"/>
</dbReference>
<name>A0AA37IEI9_9BURK</name>
<dbReference type="Gene3D" id="3.20.20.70">
    <property type="entry name" value="Aldolase class I"/>
    <property type="match status" value="1"/>
</dbReference>
<dbReference type="GO" id="GO:0043720">
    <property type="term" value="F:3-keto-5-aminohexanoate cleavage activity"/>
    <property type="evidence" value="ECO:0007669"/>
    <property type="project" value="InterPro"/>
</dbReference>
<keyword evidence="4" id="KW-0862">Zinc</keyword>
<evidence type="ECO:0000256" key="3">
    <source>
        <dbReference type="ARBA" id="ARBA00022723"/>
    </source>
</evidence>
<comment type="cofactor">
    <cofactor evidence="1">
        <name>Zn(2+)</name>
        <dbReference type="ChEBI" id="CHEBI:29105"/>
    </cofactor>
</comment>
<dbReference type="PANTHER" id="PTHR37418:SF2">
    <property type="entry name" value="3-KETO-5-AMINOHEXANOATE CLEAVAGE ENZYME"/>
    <property type="match status" value="1"/>
</dbReference>
<evidence type="ECO:0000313" key="5">
    <source>
        <dbReference type="EMBL" id="GJH28375.1"/>
    </source>
</evidence>
<keyword evidence="2" id="KW-0808">Transferase</keyword>
<reference evidence="5" key="1">
    <citation type="submission" date="2022-09" db="EMBL/GenBank/DDBJ databases">
        <title>Isolation and characterization of 3-chlorobenzoate degrading bacteria from soils in Shizuoka.</title>
        <authorList>
            <person name="Ifat A."/>
            <person name="Ogawa N."/>
            <person name="Kimbara K."/>
            <person name="Moriuchi R."/>
            <person name="Dohra H."/>
            <person name="Shintani M."/>
        </authorList>
    </citation>
    <scope>NUCLEOTIDE SEQUENCE</scope>
    <source>
        <strain evidence="5">19CS4-2</strain>
    </source>
</reference>